<reference evidence="4" key="1">
    <citation type="journal article" date="2021" name="Nat. Commun.">
        <title>Genetic determinants of endophytism in the Arabidopsis root mycobiome.</title>
        <authorList>
            <person name="Mesny F."/>
            <person name="Miyauchi S."/>
            <person name="Thiergart T."/>
            <person name="Pickel B."/>
            <person name="Atanasova L."/>
            <person name="Karlsson M."/>
            <person name="Huettel B."/>
            <person name="Barry K.W."/>
            <person name="Haridas S."/>
            <person name="Chen C."/>
            <person name="Bauer D."/>
            <person name="Andreopoulos W."/>
            <person name="Pangilinan J."/>
            <person name="LaButti K."/>
            <person name="Riley R."/>
            <person name="Lipzen A."/>
            <person name="Clum A."/>
            <person name="Drula E."/>
            <person name="Henrissat B."/>
            <person name="Kohler A."/>
            <person name="Grigoriev I.V."/>
            <person name="Martin F.M."/>
            <person name="Hacquard S."/>
        </authorList>
    </citation>
    <scope>NUCLEOTIDE SEQUENCE</scope>
    <source>
        <strain evidence="4">MPI-SDFR-AT-0120</strain>
    </source>
</reference>
<feature type="compositionally biased region" description="Low complexity" evidence="2">
    <location>
        <begin position="139"/>
        <end position="149"/>
    </location>
</feature>
<feature type="region of interest" description="Disordered" evidence="2">
    <location>
        <begin position="118"/>
        <end position="152"/>
    </location>
</feature>
<sequence>MATPSDPASNGIFRSPRHGSKRHETPIQHSTPPSSGSYLEPPPHGNLDDHGANEPVIQYLALDFHYTGQRERPKMKSSPPPINIEMANLLEQDLPQTIAQTLRRTRHFADDDSWSVTTYSSADGEQDDMDTEKDESDITKAQTKAAKQAGEVLEKPKGLKEVSEYTNSLRPLYSASKAWAPAPDGTGAIPACILEHRPCDSTCRHGVFHIVDLAKESFRKAMEEKRLADASRNRESQIIANRNAEVNPPPLPDEEEASCDGEGATSDDEEESPGEDLVIVNKLVDVSKKPCSLSVPCPYVNKATGCKGQNRRDCIYQHWNANKPCMAMLKQMKLDEKDGHKSVTRGGGGGGEKTKKNGPGCRFGDKCAYVHPPPNTPDLARRKAQDLRPYLGWVINVPANYQVIKPCPFVNSPRGCRFGSKCIFNHTLEGVQCPDEDENGDCPRHRCPLLHNMCMNYMAYQHCACKDSEEFNHPDEWVPGLLPPGQEDKTARRQPDMEVMDACDAPAFGISAPGQRQAEVKEESASGVHKGSKRRRSIDEPAEDASASARALKRARVASPPANAPTGPRYSNQVNATPQAQKTTSTPARTRAPPVNAPKGPRGRAPQMRSYQLQHQVATVSRVPVLSPRQRPPTAQPPTNAPRGPRAPLFRANPAGLATPVQAKKSTTTATAPAPSQPSRCAPVARAPALKVTSRTQDKRVSKPKLVSRNASGAASRPPFVPKFVARGDLKKLNKELQAQDETAVHSMIRAVKGHAETDTTSGLNQVHDDEAQQVLPPSSSRAQSKRKRDEKSDLIVRNDAEPDNGEGQGETKRIRSVSSSIQNHLSSLISVLAVEQMMVGRLGRFASVGMHLFKPALVDNFGVDFEIPA</sequence>
<evidence type="ECO:0000313" key="5">
    <source>
        <dbReference type="Proteomes" id="UP000813461"/>
    </source>
</evidence>
<feature type="compositionally biased region" description="Low complexity" evidence="2">
    <location>
        <begin position="662"/>
        <end position="679"/>
    </location>
</feature>
<feature type="compositionally biased region" description="Acidic residues" evidence="2">
    <location>
        <begin position="252"/>
        <end position="274"/>
    </location>
</feature>
<feature type="compositionally biased region" description="Low complexity" evidence="2">
    <location>
        <begin position="583"/>
        <end position="594"/>
    </location>
</feature>
<evidence type="ECO:0000256" key="1">
    <source>
        <dbReference type="PROSITE-ProRule" id="PRU00723"/>
    </source>
</evidence>
<accession>A0A8K0QVV9</accession>
<feature type="region of interest" description="Disordered" evidence="2">
    <location>
        <begin position="509"/>
        <end position="720"/>
    </location>
</feature>
<feature type="compositionally biased region" description="Polar residues" evidence="2">
    <location>
        <begin position="609"/>
        <end position="619"/>
    </location>
</feature>
<evidence type="ECO:0000259" key="3">
    <source>
        <dbReference type="PROSITE" id="PS50103"/>
    </source>
</evidence>
<keyword evidence="1" id="KW-0862">Zinc</keyword>
<feature type="domain" description="C3H1-type" evidence="3">
    <location>
        <begin position="406"/>
        <end position="429"/>
    </location>
</feature>
<dbReference type="AlphaFoldDB" id="A0A8K0QVV9"/>
<gene>
    <name evidence="4" type="ORF">FB567DRAFT_611119</name>
</gene>
<feature type="zinc finger region" description="C3H1-type" evidence="1">
    <location>
        <begin position="406"/>
        <end position="429"/>
    </location>
</feature>
<feature type="region of interest" description="Disordered" evidence="2">
    <location>
        <begin position="227"/>
        <end position="274"/>
    </location>
</feature>
<keyword evidence="1" id="KW-0863">Zinc-finger</keyword>
<dbReference type="InterPro" id="IPR000571">
    <property type="entry name" value="Znf_CCCH"/>
</dbReference>
<feature type="compositionally biased region" description="Basic and acidic residues" evidence="2">
    <location>
        <begin position="788"/>
        <end position="801"/>
    </location>
</feature>
<feature type="region of interest" description="Disordered" evidence="2">
    <location>
        <begin position="760"/>
        <end position="814"/>
    </location>
</feature>
<dbReference type="Proteomes" id="UP000813461">
    <property type="component" value="Unassembled WGS sequence"/>
</dbReference>
<proteinExistence type="predicted"/>
<feature type="compositionally biased region" description="Polar residues" evidence="2">
    <location>
        <begin position="27"/>
        <end position="37"/>
    </location>
</feature>
<dbReference type="Gene3D" id="4.10.1000.10">
    <property type="entry name" value="Zinc finger, CCCH-type"/>
    <property type="match status" value="1"/>
</dbReference>
<feature type="compositionally biased region" description="Acidic residues" evidence="2">
    <location>
        <begin position="124"/>
        <end position="135"/>
    </location>
</feature>
<feature type="region of interest" description="Disordered" evidence="2">
    <location>
        <begin position="1"/>
        <end position="54"/>
    </location>
</feature>
<feature type="compositionally biased region" description="Polar residues" evidence="2">
    <location>
        <begin position="569"/>
        <end position="582"/>
    </location>
</feature>
<keyword evidence="5" id="KW-1185">Reference proteome</keyword>
<dbReference type="GO" id="GO:0008270">
    <property type="term" value="F:zinc ion binding"/>
    <property type="evidence" value="ECO:0007669"/>
    <property type="project" value="UniProtKB-KW"/>
</dbReference>
<comment type="caution">
    <text evidence="4">The sequence shown here is derived from an EMBL/GenBank/DDBJ whole genome shotgun (WGS) entry which is preliminary data.</text>
</comment>
<organism evidence="4 5">
    <name type="scientific">Paraphoma chrysanthemicola</name>
    <dbReference type="NCBI Taxonomy" id="798071"/>
    <lineage>
        <taxon>Eukaryota</taxon>
        <taxon>Fungi</taxon>
        <taxon>Dikarya</taxon>
        <taxon>Ascomycota</taxon>
        <taxon>Pezizomycotina</taxon>
        <taxon>Dothideomycetes</taxon>
        <taxon>Pleosporomycetidae</taxon>
        <taxon>Pleosporales</taxon>
        <taxon>Pleosporineae</taxon>
        <taxon>Phaeosphaeriaceae</taxon>
        <taxon>Paraphoma</taxon>
    </lineage>
</organism>
<keyword evidence="1" id="KW-0479">Metal-binding</keyword>
<evidence type="ECO:0000256" key="2">
    <source>
        <dbReference type="SAM" id="MobiDB-lite"/>
    </source>
</evidence>
<evidence type="ECO:0000313" key="4">
    <source>
        <dbReference type="EMBL" id="KAH7074212.1"/>
    </source>
</evidence>
<protein>
    <recommendedName>
        <fullName evidence="3">C3H1-type domain-containing protein</fullName>
    </recommendedName>
</protein>
<feature type="compositionally biased region" description="Pro residues" evidence="2">
    <location>
        <begin position="630"/>
        <end position="640"/>
    </location>
</feature>
<dbReference type="EMBL" id="JAGMVJ010000021">
    <property type="protein sequence ID" value="KAH7074212.1"/>
    <property type="molecule type" value="Genomic_DNA"/>
</dbReference>
<dbReference type="PROSITE" id="PS50103">
    <property type="entry name" value="ZF_C3H1"/>
    <property type="match status" value="1"/>
</dbReference>
<dbReference type="OrthoDB" id="1928519at2759"/>
<name>A0A8K0QVV9_9PLEO</name>